<dbReference type="InterPro" id="IPR006671">
    <property type="entry name" value="Cyclin_N"/>
</dbReference>
<organism evidence="2 3">
    <name type="scientific">Mycena chlorophos</name>
    <name type="common">Agaric fungus</name>
    <name type="synonym">Agaricus chlorophos</name>
    <dbReference type="NCBI Taxonomy" id="658473"/>
    <lineage>
        <taxon>Eukaryota</taxon>
        <taxon>Fungi</taxon>
        <taxon>Dikarya</taxon>
        <taxon>Basidiomycota</taxon>
        <taxon>Agaricomycotina</taxon>
        <taxon>Agaricomycetes</taxon>
        <taxon>Agaricomycetidae</taxon>
        <taxon>Agaricales</taxon>
        <taxon>Marasmiineae</taxon>
        <taxon>Mycenaceae</taxon>
        <taxon>Mycena</taxon>
    </lineage>
</organism>
<feature type="domain" description="Cyclin N-terminal" evidence="1">
    <location>
        <begin position="66"/>
        <end position="160"/>
    </location>
</feature>
<dbReference type="Proteomes" id="UP000815677">
    <property type="component" value="Unassembled WGS sequence"/>
</dbReference>
<dbReference type="Gene3D" id="1.10.472.10">
    <property type="entry name" value="Cyclin-like"/>
    <property type="match status" value="1"/>
</dbReference>
<evidence type="ECO:0000313" key="3">
    <source>
        <dbReference type="Proteomes" id="UP000815677"/>
    </source>
</evidence>
<proteinExistence type="predicted"/>
<evidence type="ECO:0000313" key="2">
    <source>
        <dbReference type="EMBL" id="GAT43258.1"/>
    </source>
</evidence>
<dbReference type="SUPFAM" id="SSF47954">
    <property type="entry name" value="Cyclin-like"/>
    <property type="match status" value="1"/>
</dbReference>
<sequence length="181" mass="20708">MRHPASLVDPATHSQQVMRLVDIDPCSDETIDYYVGKIVCAAQQGLKNGGSKKLVCAPVREPFRSFAHFVRSVMARAQATPATMLTSLVYVERIGPRVQIRRAHYAFERIFLGALLVADKYTNDSTIRNRDWALCTRLFRVRHLQLIERGFLKSLHWDLRVTEMDLLRHYEGLAGSLKEKP</sequence>
<gene>
    <name evidence="2" type="ORF">MCHLO_00947</name>
</gene>
<keyword evidence="3" id="KW-1185">Reference proteome</keyword>
<dbReference type="EMBL" id="DF838772">
    <property type="protein sequence ID" value="GAT43258.1"/>
    <property type="molecule type" value="Genomic_DNA"/>
</dbReference>
<evidence type="ECO:0000259" key="1">
    <source>
        <dbReference type="Pfam" id="PF00134"/>
    </source>
</evidence>
<dbReference type="PANTHER" id="PTHR15615">
    <property type="match status" value="1"/>
</dbReference>
<name>A0ABQ0KWC8_MYCCL</name>
<accession>A0ABQ0KWC8</accession>
<dbReference type="CDD" id="cd20557">
    <property type="entry name" value="CYCLIN_ScPCL1-like"/>
    <property type="match status" value="1"/>
</dbReference>
<dbReference type="InterPro" id="IPR013922">
    <property type="entry name" value="Cyclin_PHO80-like"/>
</dbReference>
<dbReference type="InterPro" id="IPR036915">
    <property type="entry name" value="Cyclin-like_sf"/>
</dbReference>
<dbReference type="PANTHER" id="PTHR15615:SF10">
    <property type="entry name" value="PHO85 CYCLIN-2-RELATED"/>
    <property type="match status" value="1"/>
</dbReference>
<reference evidence="2" key="1">
    <citation type="submission" date="2014-09" db="EMBL/GenBank/DDBJ databases">
        <title>Genome sequence of the luminous mushroom Mycena chlorophos for searching fungal bioluminescence genes.</title>
        <authorList>
            <person name="Tanaka Y."/>
            <person name="Kasuga D."/>
            <person name="Oba Y."/>
            <person name="Hase S."/>
            <person name="Sato K."/>
            <person name="Oba Y."/>
            <person name="Sakakibara Y."/>
        </authorList>
    </citation>
    <scope>NUCLEOTIDE SEQUENCE</scope>
</reference>
<protein>
    <recommendedName>
        <fullName evidence="1">Cyclin N-terminal domain-containing protein</fullName>
    </recommendedName>
</protein>
<dbReference type="Pfam" id="PF00134">
    <property type="entry name" value="Cyclin_N"/>
    <property type="match status" value="1"/>
</dbReference>